<reference evidence="3 4" key="1">
    <citation type="journal article" date="2024" name="Plant Biotechnol. J.">
        <title>Dendrobium thyrsiflorum genome and its molecular insights into genes involved in important horticultural traits.</title>
        <authorList>
            <person name="Chen B."/>
            <person name="Wang J.Y."/>
            <person name="Zheng P.J."/>
            <person name="Li K.L."/>
            <person name="Liang Y.M."/>
            <person name="Chen X.F."/>
            <person name="Zhang C."/>
            <person name="Zhao X."/>
            <person name="He X."/>
            <person name="Zhang G.Q."/>
            <person name="Liu Z.J."/>
            <person name="Xu Q."/>
        </authorList>
    </citation>
    <scope>NUCLEOTIDE SEQUENCE [LARGE SCALE GENOMIC DNA]</scope>
    <source>
        <strain evidence="3">GZMU011</strain>
    </source>
</reference>
<evidence type="ECO:0000256" key="2">
    <source>
        <dbReference type="SAM" id="MobiDB-lite"/>
    </source>
</evidence>
<feature type="coiled-coil region" evidence="1">
    <location>
        <begin position="250"/>
        <end position="298"/>
    </location>
</feature>
<comment type="caution">
    <text evidence="3">The sequence shown here is derived from an EMBL/GenBank/DDBJ whole genome shotgun (WGS) entry which is preliminary data.</text>
</comment>
<sequence length="667" mass="74763">MGFDGYGRARRIEGRIGSGGFDVRIKEAAGVGGFGLLKFQKRRREEAKGLMSGEMNGSCGWEEEKPKASFARHFNDPWAQSTSRSAGNLGSDRETEQVAGFRRDTRYLCFLFLILYRENNNIPCQKRKAALFITERTKRTKVNVSEVPVVFEACTISLHPNPSRRPHSQKISTVFNVFEMINGDHVVMDATASSKISVKGCLHPFKKIKPPVILIMSDSAGEDNCKPGNAEFHDELQKIKRSEEVMRNFARALLSTLRQYKDKLKESENEVQYLQESLRKQSAHAKEMEKELNELRNTRSCVSNPPVEECAKALSFKPDTYALRDENNLFLSPETSAKIEMGRETKALDESLSGKKTTGDSNEFSLPLHRKTLEQVDISAEAYSSLPSEENVELSYQHSDENSESFQKLTQSSEQVGEMDQVAMNFVDVASLKGPHSNAPVDASANEHQFIGKTANHSYCFTRPAVPLEREGYILRLPGNEDISIIQAEKESENEEQYLKKSLRKQSAHAKEMEKEMNETRNICSCVSNPPVEECAKALSFNPGVSVPPTPSDPDRMDTDAFRDENNSFLEQSGVKIALNENVQQSTASHSTEALKSEEDDPALRPLNSQRPKRMLLPASAIHFKDFNGLFMDENAMEVKRKKTANANARSDGSISLIRILKGNSKI</sequence>
<feature type="compositionally biased region" description="Polar residues" evidence="2">
    <location>
        <begin position="354"/>
        <end position="364"/>
    </location>
</feature>
<protein>
    <submittedName>
        <fullName evidence="3">Uncharacterized protein</fullName>
    </submittedName>
</protein>
<feature type="compositionally biased region" description="Polar residues" evidence="2">
    <location>
        <begin position="585"/>
        <end position="594"/>
    </location>
</feature>
<keyword evidence="1" id="KW-0175">Coiled coil</keyword>
<gene>
    <name evidence="3" type="ORF">M5K25_026225</name>
</gene>
<organism evidence="3 4">
    <name type="scientific">Dendrobium thyrsiflorum</name>
    <name type="common">Pinecone-like raceme dendrobium</name>
    <name type="synonym">Orchid</name>
    <dbReference type="NCBI Taxonomy" id="117978"/>
    <lineage>
        <taxon>Eukaryota</taxon>
        <taxon>Viridiplantae</taxon>
        <taxon>Streptophyta</taxon>
        <taxon>Embryophyta</taxon>
        <taxon>Tracheophyta</taxon>
        <taxon>Spermatophyta</taxon>
        <taxon>Magnoliopsida</taxon>
        <taxon>Liliopsida</taxon>
        <taxon>Asparagales</taxon>
        <taxon>Orchidaceae</taxon>
        <taxon>Epidendroideae</taxon>
        <taxon>Malaxideae</taxon>
        <taxon>Dendrobiinae</taxon>
        <taxon>Dendrobium</taxon>
    </lineage>
</organism>
<proteinExistence type="predicted"/>
<keyword evidence="4" id="KW-1185">Reference proteome</keyword>
<dbReference type="EMBL" id="JANQDX010000019">
    <property type="protein sequence ID" value="KAL0904151.1"/>
    <property type="molecule type" value="Genomic_DNA"/>
</dbReference>
<dbReference type="AlphaFoldDB" id="A0ABD0TWP6"/>
<feature type="compositionally biased region" description="Basic and acidic residues" evidence="2">
    <location>
        <begin position="341"/>
        <end position="353"/>
    </location>
</feature>
<evidence type="ECO:0000256" key="1">
    <source>
        <dbReference type="SAM" id="Coils"/>
    </source>
</evidence>
<dbReference type="Proteomes" id="UP001552299">
    <property type="component" value="Unassembled WGS sequence"/>
</dbReference>
<feature type="region of interest" description="Disordered" evidence="2">
    <location>
        <begin position="341"/>
        <end position="366"/>
    </location>
</feature>
<name>A0ABD0TWP6_DENTH</name>
<evidence type="ECO:0000313" key="4">
    <source>
        <dbReference type="Proteomes" id="UP001552299"/>
    </source>
</evidence>
<evidence type="ECO:0000313" key="3">
    <source>
        <dbReference type="EMBL" id="KAL0904151.1"/>
    </source>
</evidence>
<accession>A0ABD0TWP6</accession>
<feature type="region of interest" description="Disordered" evidence="2">
    <location>
        <begin position="585"/>
        <end position="612"/>
    </location>
</feature>